<gene>
    <name evidence="1" type="ORF">XELAEV_180235802mg</name>
</gene>
<name>A0A974HP74_XENLA</name>
<evidence type="ECO:0000313" key="2">
    <source>
        <dbReference type="Proteomes" id="UP000694892"/>
    </source>
</evidence>
<accession>A0A974HP74</accession>
<feature type="non-terminal residue" evidence="1">
    <location>
        <position position="1"/>
    </location>
</feature>
<dbReference type="EMBL" id="CM004472">
    <property type="protein sequence ID" value="OCT85412.1"/>
    <property type="molecule type" value="Genomic_DNA"/>
</dbReference>
<protein>
    <submittedName>
        <fullName evidence="1">Uncharacterized protein</fullName>
    </submittedName>
</protein>
<feature type="non-terminal residue" evidence="1">
    <location>
        <position position="23"/>
    </location>
</feature>
<proteinExistence type="predicted"/>
<organism evidence="1 2">
    <name type="scientific">Xenopus laevis</name>
    <name type="common">African clawed frog</name>
    <dbReference type="NCBI Taxonomy" id="8355"/>
    <lineage>
        <taxon>Eukaryota</taxon>
        <taxon>Metazoa</taxon>
        <taxon>Chordata</taxon>
        <taxon>Craniata</taxon>
        <taxon>Vertebrata</taxon>
        <taxon>Euteleostomi</taxon>
        <taxon>Amphibia</taxon>
        <taxon>Batrachia</taxon>
        <taxon>Anura</taxon>
        <taxon>Pipoidea</taxon>
        <taxon>Pipidae</taxon>
        <taxon>Xenopodinae</taxon>
        <taxon>Xenopus</taxon>
        <taxon>Xenopus</taxon>
    </lineage>
</organism>
<reference evidence="2" key="1">
    <citation type="journal article" date="2016" name="Nature">
        <title>Genome evolution in the allotetraploid frog Xenopus laevis.</title>
        <authorList>
            <person name="Session A.M."/>
            <person name="Uno Y."/>
            <person name="Kwon T."/>
            <person name="Chapman J.A."/>
            <person name="Toyoda A."/>
            <person name="Takahashi S."/>
            <person name="Fukui A."/>
            <person name="Hikosaka A."/>
            <person name="Suzuki A."/>
            <person name="Kondo M."/>
            <person name="van Heeringen S.J."/>
            <person name="Quigley I."/>
            <person name="Heinz S."/>
            <person name="Ogino H."/>
            <person name="Ochi H."/>
            <person name="Hellsten U."/>
            <person name="Lyons J.B."/>
            <person name="Simakov O."/>
            <person name="Putnam N."/>
            <person name="Stites J."/>
            <person name="Kuroki Y."/>
            <person name="Tanaka T."/>
            <person name="Michiue T."/>
            <person name="Watanabe M."/>
            <person name="Bogdanovic O."/>
            <person name="Lister R."/>
            <person name="Georgiou G."/>
            <person name="Paranjpe S.S."/>
            <person name="van Kruijsbergen I."/>
            <person name="Shu S."/>
            <person name="Carlson J."/>
            <person name="Kinoshita T."/>
            <person name="Ohta Y."/>
            <person name="Mawaribuchi S."/>
            <person name="Jenkins J."/>
            <person name="Grimwood J."/>
            <person name="Schmutz J."/>
            <person name="Mitros T."/>
            <person name="Mozaffari S.V."/>
            <person name="Suzuki Y."/>
            <person name="Haramoto Y."/>
            <person name="Yamamoto T.S."/>
            <person name="Takagi C."/>
            <person name="Heald R."/>
            <person name="Miller K."/>
            <person name="Haudenschild C."/>
            <person name="Kitzman J."/>
            <person name="Nakayama T."/>
            <person name="Izutsu Y."/>
            <person name="Robert J."/>
            <person name="Fortriede J."/>
            <person name="Burns K."/>
            <person name="Lotay V."/>
            <person name="Karimi K."/>
            <person name="Yasuoka Y."/>
            <person name="Dichmann D.S."/>
            <person name="Flajnik M.F."/>
            <person name="Houston D.W."/>
            <person name="Shendure J."/>
            <person name="DuPasquier L."/>
            <person name="Vize P.D."/>
            <person name="Zorn A.M."/>
            <person name="Ito M."/>
            <person name="Marcotte E.M."/>
            <person name="Wallingford J.B."/>
            <person name="Ito Y."/>
            <person name="Asashima M."/>
            <person name="Ueno N."/>
            <person name="Matsuda Y."/>
            <person name="Veenstra G.J."/>
            <person name="Fujiyama A."/>
            <person name="Harland R.M."/>
            <person name="Taira M."/>
            <person name="Rokhsar D.S."/>
        </authorList>
    </citation>
    <scope>NUCLEOTIDE SEQUENCE [LARGE SCALE GENOMIC DNA]</scope>
    <source>
        <strain evidence="2">J</strain>
    </source>
</reference>
<dbReference type="AlphaFoldDB" id="A0A974HP74"/>
<dbReference type="Proteomes" id="UP000694892">
    <property type="component" value="Chromosome 4L"/>
</dbReference>
<evidence type="ECO:0000313" key="1">
    <source>
        <dbReference type="EMBL" id="OCT85412.1"/>
    </source>
</evidence>
<sequence length="23" mass="2567">MSHQANTAAAILNKQRTSRAFYS</sequence>